<dbReference type="GeneID" id="81586732"/>
<dbReference type="EMBL" id="JAQJAE010000003">
    <property type="protein sequence ID" value="KAJ5602477.1"/>
    <property type="molecule type" value="Genomic_DNA"/>
</dbReference>
<evidence type="ECO:0000256" key="1">
    <source>
        <dbReference type="SAM" id="MobiDB-lite"/>
    </source>
</evidence>
<organism evidence="2 3">
    <name type="scientific">Penicillium hordei</name>
    <dbReference type="NCBI Taxonomy" id="40994"/>
    <lineage>
        <taxon>Eukaryota</taxon>
        <taxon>Fungi</taxon>
        <taxon>Dikarya</taxon>
        <taxon>Ascomycota</taxon>
        <taxon>Pezizomycotina</taxon>
        <taxon>Eurotiomycetes</taxon>
        <taxon>Eurotiomycetidae</taxon>
        <taxon>Eurotiales</taxon>
        <taxon>Aspergillaceae</taxon>
        <taxon>Penicillium</taxon>
    </lineage>
</organism>
<sequence length="106" mass="11603">MVDTLLASVRAYEKATPGIFGPREGLSHVYVMTDVSATSGMTIGPAMAGFRDKFGYTSMNWVFDDSRDDSRDDHQDDHPPTKMTTKMTTQMTRDAAPDHVMAGSPA</sequence>
<dbReference type="AlphaFoldDB" id="A0AAD6E5K9"/>
<feature type="compositionally biased region" description="Low complexity" evidence="1">
    <location>
        <begin position="81"/>
        <end position="92"/>
    </location>
</feature>
<feature type="region of interest" description="Disordered" evidence="1">
    <location>
        <begin position="65"/>
        <end position="106"/>
    </location>
</feature>
<name>A0AAD6E5K9_9EURO</name>
<feature type="compositionally biased region" description="Basic and acidic residues" evidence="1">
    <location>
        <begin position="65"/>
        <end position="80"/>
    </location>
</feature>
<gene>
    <name evidence="2" type="ORF">N7537_005433</name>
</gene>
<dbReference type="Proteomes" id="UP001213799">
    <property type="component" value="Unassembled WGS sequence"/>
</dbReference>
<comment type="caution">
    <text evidence="2">The sequence shown here is derived from an EMBL/GenBank/DDBJ whole genome shotgun (WGS) entry which is preliminary data.</text>
</comment>
<dbReference type="RefSeq" id="XP_056752275.1">
    <property type="nucleotide sequence ID" value="XM_056896490.1"/>
</dbReference>
<evidence type="ECO:0000313" key="3">
    <source>
        <dbReference type="Proteomes" id="UP001213799"/>
    </source>
</evidence>
<protein>
    <submittedName>
        <fullName evidence="2">Uncharacterized protein</fullName>
    </submittedName>
</protein>
<accession>A0AAD6E5K9</accession>
<evidence type="ECO:0000313" key="2">
    <source>
        <dbReference type="EMBL" id="KAJ5602477.1"/>
    </source>
</evidence>
<proteinExistence type="predicted"/>
<reference evidence="2" key="1">
    <citation type="journal article" date="2023" name="IMA Fungus">
        <title>Comparative genomic study of the Penicillium genus elucidates a diverse pangenome and 15 lateral gene transfer events.</title>
        <authorList>
            <person name="Petersen C."/>
            <person name="Sorensen T."/>
            <person name="Nielsen M.R."/>
            <person name="Sondergaard T.E."/>
            <person name="Sorensen J.L."/>
            <person name="Fitzpatrick D.A."/>
            <person name="Frisvad J.C."/>
            <person name="Nielsen K.L."/>
        </authorList>
    </citation>
    <scope>NUCLEOTIDE SEQUENCE</scope>
    <source>
        <strain evidence="2">IBT 12815</strain>
    </source>
</reference>
<keyword evidence="3" id="KW-1185">Reference proteome</keyword>
<reference evidence="2" key="2">
    <citation type="submission" date="2023-01" db="EMBL/GenBank/DDBJ databases">
        <authorList>
            <person name="Petersen C."/>
        </authorList>
    </citation>
    <scope>NUCLEOTIDE SEQUENCE</scope>
    <source>
        <strain evidence="2">IBT 12815</strain>
    </source>
</reference>